<organism evidence="1 2">
    <name type="scientific">Paenibacillus foliorum</name>
    <dbReference type="NCBI Taxonomy" id="2654974"/>
    <lineage>
        <taxon>Bacteria</taxon>
        <taxon>Bacillati</taxon>
        <taxon>Bacillota</taxon>
        <taxon>Bacilli</taxon>
        <taxon>Bacillales</taxon>
        <taxon>Paenibacillaceae</taxon>
        <taxon>Paenibacillus</taxon>
    </lineage>
</organism>
<dbReference type="Proteomes" id="UP000641588">
    <property type="component" value="Unassembled WGS sequence"/>
</dbReference>
<gene>
    <name evidence="1" type="ORF">GC093_27445</name>
</gene>
<dbReference type="EMBL" id="WHOD01000105">
    <property type="protein sequence ID" value="NOU96930.1"/>
    <property type="molecule type" value="Genomic_DNA"/>
</dbReference>
<dbReference type="AlphaFoldDB" id="A0A972H1L8"/>
<accession>A0A972H1L8</accession>
<evidence type="ECO:0000313" key="2">
    <source>
        <dbReference type="Proteomes" id="UP000641588"/>
    </source>
</evidence>
<dbReference type="RefSeq" id="WP_171655176.1">
    <property type="nucleotide sequence ID" value="NZ_WHOD01000105.1"/>
</dbReference>
<reference evidence="1" key="1">
    <citation type="submission" date="2019-10" db="EMBL/GenBank/DDBJ databases">
        <title>Description of Paenibacillus glebae sp. nov.</title>
        <authorList>
            <person name="Carlier A."/>
            <person name="Qi S."/>
        </authorList>
    </citation>
    <scope>NUCLEOTIDE SEQUENCE</scope>
    <source>
        <strain evidence="1">LMG 31456</strain>
    </source>
</reference>
<evidence type="ECO:0000313" key="1">
    <source>
        <dbReference type="EMBL" id="NOU96930.1"/>
    </source>
</evidence>
<protein>
    <submittedName>
        <fullName evidence="1">Uncharacterized protein</fullName>
    </submittedName>
</protein>
<sequence>MKRLILTDKHLNECLQLNCLVEIRIWGKTVEVTRIISFDQYCVTVEDGNKYLRESCAFMKVGLRLI</sequence>
<comment type="caution">
    <text evidence="1">The sequence shown here is derived from an EMBL/GenBank/DDBJ whole genome shotgun (WGS) entry which is preliminary data.</text>
</comment>
<proteinExistence type="predicted"/>
<keyword evidence="2" id="KW-1185">Reference proteome</keyword>
<name>A0A972H1L8_9BACL</name>